<keyword evidence="3" id="KW-0732">Signal</keyword>
<dbReference type="PATRIC" id="fig|360411.5.peg.2000"/>
<dbReference type="EMBL" id="LGHJ01000027">
    <property type="protein sequence ID" value="KPL71241.1"/>
    <property type="molecule type" value="Genomic_DNA"/>
</dbReference>
<dbReference type="GO" id="GO:0030246">
    <property type="term" value="F:carbohydrate binding"/>
    <property type="evidence" value="ECO:0007669"/>
    <property type="project" value="TreeGrafter"/>
</dbReference>
<evidence type="ECO:0000256" key="1">
    <source>
        <dbReference type="ARBA" id="ARBA00004196"/>
    </source>
</evidence>
<comment type="caution">
    <text evidence="5">The sequence shown here is derived from an EMBL/GenBank/DDBJ whole genome shotgun (WGS) entry which is preliminary data.</text>
</comment>
<name>A0A0P6X9Q4_9CHLR</name>
<keyword evidence="6" id="KW-1185">Reference proteome</keyword>
<dbReference type="AlphaFoldDB" id="A0A0P6X9Q4"/>
<sequence length="360" mass="38671">MKSLRVWIILMLIAVVVLGCTSPTSAPTNTSAPPPPAQDTQAPQSGAEQPQEGKASKNWKIAFIPQLIGIPYFTAMEEGGNDAAKAFGVTYLNVGSPTANAAEQVRLMENLIQQRVDAISISVLDSASLNPVMERAEQAGIVVYTSDSDSPTSVRRVYVAQALDKDLGYTLIDRLAMQIGEAGQIGIISGESTATNLNTWIDFMKEAVATKYPNIEIVDIRYTQGGSSEDALRQAEELMTRYPDIKGLIAVASTTVPGVAKAVENAGKTGQVAVIGYGSPNTVRPFIKSGVMKESVLWNPRALGYLNVWAGIQLLEGKPFQEENIVPGLSDPVKYFPDTKILLLGPPLVIDANNVDNFDF</sequence>
<evidence type="ECO:0000256" key="2">
    <source>
        <dbReference type="SAM" id="MobiDB-lite"/>
    </source>
</evidence>
<dbReference type="RefSeq" id="WP_061914929.1">
    <property type="nucleotide sequence ID" value="NZ_DF967971.1"/>
</dbReference>
<dbReference type="PANTHER" id="PTHR30036">
    <property type="entry name" value="D-XYLOSE-BINDING PERIPLASMIC PROTEIN"/>
    <property type="match status" value="1"/>
</dbReference>
<gene>
    <name evidence="5" type="ORF">AC812_16425</name>
</gene>
<dbReference type="PANTHER" id="PTHR30036:SF8">
    <property type="entry name" value="ABC-TYPE SUGAR TRANSPORT SYSTEM PERIPLASMIC COMPONENT-LIKE PROTEIN"/>
    <property type="match status" value="1"/>
</dbReference>
<accession>A0A0P6X9Q4</accession>
<protein>
    <submittedName>
        <fullName evidence="5">Sugar ABC transporter substrate-binding protein</fullName>
    </submittedName>
</protein>
<dbReference type="Proteomes" id="UP000050514">
    <property type="component" value="Unassembled WGS sequence"/>
</dbReference>
<evidence type="ECO:0000313" key="6">
    <source>
        <dbReference type="Proteomes" id="UP000050514"/>
    </source>
</evidence>
<dbReference type="GO" id="GO:0030288">
    <property type="term" value="C:outer membrane-bounded periplasmic space"/>
    <property type="evidence" value="ECO:0007669"/>
    <property type="project" value="TreeGrafter"/>
</dbReference>
<feature type="signal peptide" evidence="3">
    <location>
        <begin position="1"/>
        <end position="26"/>
    </location>
</feature>
<dbReference type="STRING" id="360411.AC812_16425"/>
<dbReference type="InterPro" id="IPR025997">
    <property type="entry name" value="SBP_2_dom"/>
</dbReference>
<dbReference type="InterPro" id="IPR028082">
    <property type="entry name" value="Peripla_BP_I"/>
</dbReference>
<dbReference type="PROSITE" id="PS51257">
    <property type="entry name" value="PROKAR_LIPOPROTEIN"/>
    <property type="match status" value="1"/>
</dbReference>
<dbReference type="OrthoDB" id="9795981at2"/>
<dbReference type="InterPro" id="IPR050555">
    <property type="entry name" value="Bact_Solute-Bind_Prot2"/>
</dbReference>
<evidence type="ECO:0000259" key="4">
    <source>
        <dbReference type="Pfam" id="PF13407"/>
    </source>
</evidence>
<feature type="chain" id="PRO_5006132941" evidence="3">
    <location>
        <begin position="27"/>
        <end position="360"/>
    </location>
</feature>
<feature type="domain" description="Periplasmic binding protein" evidence="4">
    <location>
        <begin position="61"/>
        <end position="318"/>
    </location>
</feature>
<reference evidence="5 6" key="1">
    <citation type="submission" date="2015-07" db="EMBL/GenBank/DDBJ databases">
        <title>Draft genome of Bellilinea caldifistulae DSM 17877.</title>
        <authorList>
            <person name="Hemp J."/>
            <person name="Ward L.M."/>
            <person name="Pace L.A."/>
            <person name="Fischer W.W."/>
        </authorList>
    </citation>
    <scope>NUCLEOTIDE SEQUENCE [LARGE SCALE GENOMIC DNA]</scope>
    <source>
        <strain evidence="5 6">GOMI-1</strain>
    </source>
</reference>
<proteinExistence type="predicted"/>
<comment type="subcellular location">
    <subcellularLocation>
        <location evidence="1">Cell envelope</location>
    </subcellularLocation>
</comment>
<organism evidence="5 6">
    <name type="scientific">Bellilinea caldifistulae</name>
    <dbReference type="NCBI Taxonomy" id="360411"/>
    <lineage>
        <taxon>Bacteria</taxon>
        <taxon>Bacillati</taxon>
        <taxon>Chloroflexota</taxon>
        <taxon>Anaerolineae</taxon>
        <taxon>Anaerolineales</taxon>
        <taxon>Anaerolineaceae</taxon>
        <taxon>Bellilinea</taxon>
    </lineage>
</organism>
<dbReference type="Gene3D" id="3.40.50.2300">
    <property type="match status" value="2"/>
</dbReference>
<feature type="region of interest" description="Disordered" evidence="2">
    <location>
        <begin position="24"/>
        <end position="56"/>
    </location>
</feature>
<evidence type="ECO:0000256" key="3">
    <source>
        <dbReference type="SAM" id="SignalP"/>
    </source>
</evidence>
<dbReference type="Pfam" id="PF13407">
    <property type="entry name" value="Peripla_BP_4"/>
    <property type="match status" value="1"/>
</dbReference>
<dbReference type="SUPFAM" id="SSF53822">
    <property type="entry name" value="Periplasmic binding protein-like I"/>
    <property type="match status" value="1"/>
</dbReference>
<dbReference type="CDD" id="cd06302">
    <property type="entry name" value="PBP1_LsrB_Quorum_Sensing-like"/>
    <property type="match status" value="1"/>
</dbReference>
<evidence type="ECO:0000313" key="5">
    <source>
        <dbReference type="EMBL" id="KPL71241.1"/>
    </source>
</evidence>